<name>A0A4U0F372_9FLAO</name>
<evidence type="ECO:0000313" key="2">
    <source>
        <dbReference type="EMBL" id="TJY38244.1"/>
    </source>
</evidence>
<dbReference type="Pfam" id="PF04397">
    <property type="entry name" value="LytTR"/>
    <property type="match status" value="1"/>
</dbReference>
<keyword evidence="3" id="KW-1185">Reference proteome</keyword>
<proteinExistence type="predicted"/>
<dbReference type="Gene3D" id="2.40.50.40">
    <property type="match status" value="1"/>
</dbReference>
<reference evidence="2 3" key="1">
    <citation type="submission" date="2019-04" db="EMBL/GenBank/DDBJ databases">
        <title>Lacinutrix sp. nov., isolated from marine water.</title>
        <authorList>
            <person name="Kim W."/>
        </authorList>
    </citation>
    <scope>NUCLEOTIDE SEQUENCE [LARGE SCALE GENOMIC DNA]</scope>
    <source>
        <strain evidence="2 3">CAU 1491</strain>
    </source>
</reference>
<gene>
    <name evidence="2" type="ORF">E5167_01895</name>
</gene>
<dbReference type="GO" id="GO:0003677">
    <property type="term" value="F:DNA binding"/>
    <property type="evidence" value="ECO:0007669"/>
    <property type="project" value="InterPro"/>
</dbReference>
<dbReference type="AlphaFoldDB" id="A0A4U0F372"/>
<sequence>MLGFFYRLLEFYLQQLLTYIDSLKNWIEKLCGEQFVQVHKSFIINSKKSR</sequence>
<protein>
    <recommendedName>
        <fullName evidence="1">HTH LytTR-type domain-containing protein</fullName>
    </recommendedName>
</protein>
<organism evidence="2 3">
    <name type="scientific">Pontimicrobium aquaticum</name>
    <dbReference type="NCBI Taxonomy" id="2565367"/>
    <lineage>
        <taxon>Bacteria</taxon>
        <taxon>Pseudomonadati</taxon>
        <taxon>Bacteroidota</taxon>
        <taxon>Flavobacteriia</taxon>
        <taxon>Flavobacteriales</taxon>
        <taxon>Flavobacteriaceae</taxon>
        <taxon>Pontimicrobium</taxon>
    </lineage>
</organism>
<feature type="domain" description="HTH LytTR-type" evidence="1">
    <location>
        <begin position="21"/>
        <end position="48"/>
    </location>
</feature>
<dbReference type="InterPro" id="IPR007492">
    <property type="entry name" value="LytTR_DNA-bd_dom"/>
</dbReference>
<evidence type="ECO:0000313" key="3">
    <source>
        <dbReference type="Proteomes" id="UP000307657"/>
    </source>
</evidence>
<dbReference type="Proteomes" id="UP000307657">
    <property type="component" value="Unassembled WGS sequence"/>
</dbReference>
<evidence type="ECO:0000259" key="1">
    <source>
        <dbReference type="Pfam" id="PF04397"/>
    </source>
</evidence>
<dbReference type="EMBL" id="SUPL01000001">
    <property type="protein sequence ID" value="TJY38244.1"/>
    <property type="molecule type" value="Genomic_DNA"/>
</dbReference>
<accession>A0A4U0F372</accession>
<comment type="caution">
    <text evidence="2">The sequence shown here is derived from an EMBL/GenBank/DDBJ whole genome shotgun (WGS) entry which is preliminary data.</text>
</comment>